<evidence type="ECO:0008006" key="3">
    <source>
        <dbReference type="Google" id="ProtNLM"/>
    </source>
</evidence>
<protein>
    <recommendedName>
        <fullName evidence="3">Tetracyclin repressor-like C-terminal domain-containing protein</fullName>
    </recommendedName>
</protein>
<dbReference type="OrthoDB" id="9889940at2"/>
<dbReference type="InterPro" id="IPR036271">
    <property type="entry name" value="Tet_transcr_reg_TetR-rel_C_sf"/>
</dbReference>
<evidence type="ECO:0000313" key="2">
    <source>
        <dbReference type="Proteomes" id="UP000291144"/>
    </source>
</evidence>
<organism evidence="1 2">
    <name type="scientific">Kribbella pittospori</name>
    <dbReference type="NCBI Taxonomy" id="722689"/>
    <lineage>
        <taxon>Bacteria</taxon>
        <taxon>Bacillati</taxon>
        <taxon>Actinomycetota</taxon>
        <taxon>Actinomycetes</taxon>
        <taxon>Propionibacteriales</taxon>
        <taxon>Kribbellaceae</taxon>
        <taxon>Kribbella</taxon>
    </lineage>
</organism>
<sequence length="122" mass="13215">MRNLDSPEQLASWTQSLVVALGNHISSTQRATKLPPAAIPDGCGEDARRWLLHTWEDLTAGFARLQRNQLLLADVDPAVLATAFLAAIQGGYLLSVTARNITPLKIAADMALQQVARSLAER</sequence>
<dbReference type="Proteomes" id="UP000291144">
    <property type="component" value="Unassembled WGS sequence"/>
</dbReference>
<dbReference type="Gene3D" id="1.10.357.10">
    <property type="entry name" value="Tetracycline Repressor, domain 2"/>
    <property type="match status" value="1"/>
</dbReference>
<name>A0A4R0KRA8_9ACTN</name>
<reference evidence="1 2" key="1">
    <citation type="submission" date="2019-02" db="EMBL/GenBank/DDBJ databases">
        <title>Kribbella capetownensis sp. nov. and Kribbella speibonae sp. nov., isolated from soil.</title>
        <authorList>
            <person name="Curtis S.M."/>
            <person name="Norton I."/>
            <person name="Everest G.J."/>
            <person name="Meyers P.R."/>
        </authorList>
    </citation>
    <scope>NUCLEOTIDE SEQUENCE [LARGE SCALE GENOMIC DNA]</scope>
    <source>
        <strain evidence="1 2">NRRL B-24813</strain>
    </source>
</reference>
<evidence type="ECO:0000313" key="1">
    <source>
        <dbReference type="EMBL" id="TCC63453.1"/>
    </source>
</evidence>
<dbReference type="RefSeq" id="WP_131354568.1">
    <property type="nucleotide sequence ID" value="NZ_SJKB01000003.1"/>
</dbReference>
<dbReference type="EMBL" id="SJKB01000003">
    <property type="protein sequence ID" value="TCC63453.1"/>
    <property type="molecule type" value="Genomic_DNA"/>
</dbReference>
<accession>A0A4R0KRA8</accession>
<gene>
    <name evidence="1" type="ORF">E0H73_13530</name>
</gene>
<comment type="caution">
    <text evidence="1">The sequence shown here is derived from an EMBL/GenBank/DDBJ whole genome shotgun (WGS) entry which is preliminary data.</text>
</comment>
<proteinExistence type="predicted"/>
<dbReference type="AlphaFoldDB" id="A0A4R0KRA8"/>
<dbReference type="SUPFAM" id="SSF48498">
    <property type="entry name" value="Tetracyclin repressor-like, C-terminal domain"/>
    <property type="match status" value="1"/>
</dbReference>
<keyword evidence="2" id="KW-1185">Reference proteome</keyword>